<evidence type="ECO:0000256" key="6">
    <source>
        <dbReference type="ARBA" id="ARBA00022679"/>
    </source>
</evidence>
<keyword evidence="18" id="KW-1185">Reference proteome</keyword>
<keyword evidence="6" id="KW-0808">Transferase</keyword>
<dbReference type="CDD" id="cd00082">
    <property type="entry name" value="HisKA"/>
    <property type="match status" value="1"/>
</dbReference>
<comment type="catalytic activity">
    <reaction evidence="1">
        <text>ATP + protein L-histidine = ADP + protein N-phospho-L-histidine.</text>
        <dbReference type="EC" id="2.7.13.3"/>
    </reaction>
</comment>
<dbReference type="InterPro" id="IPR005467">
    <property type="entry name" value="His_kinase_dom"/>
</dbReference>
<dbReference type="CDD" id="cd06225">
    <property type="entry name" value="HAMP"/>
    <property type="match status" value="1"/>
</dbReference>
<keyword evidence="13 14" id="KW-0472">Membrane</keyword>
<dbReference type="EMBL" id="AP024169">
    <property type="protein sequence ID" value="BCN28904.1"/>
    <property type="molecule type" value="Genomic_DNA"/>
</dbReference>
<dbReference type="GO" id="GO:0000155">
    <property type="term" value="F:phosphorelay sensor kinase activity"/>
    <property type="evidence" value="ECO:0007669"/>
    <property type="project" value="InterPro"/>
</dbReference>
<dbReference type="Gene3D" id="3.30.565.10">
    <property type="entry name" value="Histidine kinase-like ATPase, C-terminal domain"/>
    <property type="match status" value="1"/>
</dbReference>
<feature type="transmembrane region" description="Helical" evidence="14">
    <location>
        <begin position="12"/>
        <end position="36"/>
    </location>
</feature>
<dbReference type="PANTHER" id="PTHR45528">
    <property type="entry name" value="SENSOR HISTIDINE KINASE CPXA"/>
    <property type="match status" value="1"/>
</dbReference>
<dbReference type="PANTHER" id="PTHR45528:SF1">
    <property type="entry name" value="SENSOR HISTIDINE KINASE CPXA"/>
    <property type="match status" value="1"/>
</dbReference>
<dbReference type="InterPro" id="IPR003661">
    <property type="entry name" value="HisK_dim/P_dom"/>
</dbReference>
<evidence type="ECO:0000256" key="7">
    <source>
        <dbReference type="ARBA" id="ARBA00022692"/>
    </source>
</evidence>
<keyword evidence="4" id="KW-1003">Cell membrane</keyword>
<dbReference type="SMART" id="SM00388">
    <property type="entry name" value="HisKA"/>
    <property type="match status" value="1"/>
</dbReference>
<dbReference type="InterPro" id="IPR004358">
    <property type="entry name" value="Sig_transdc_His_kin-like_C"/>
</dbReference>
<evidence type="ECO:0000256" key="10">
    <source>
        <dbReference type="ARBA" id="ARBA00022840"/>
    </source>
</evidence>
<evidence type="ECO:0000259" key="15">
    <source>
        <dbReference type="PROSITE" id="PS50109"/>
    </source>
</evidence>
<dbReference type="SUPFAM" id="SSF55874">
    <property type="entry name" value="ATPase domain of HSP90 chaperone/DNA topoisomerase II/histidine kinase"/>
    <property type="match status" value="1"/>
</dbReference>
<comment type="subcellular location">
    <subcellularLocation>
        <location evidence="2">Cell membrane</location>
        <topology evidence="2">Multi-pass membrane protein</topology>
    </subcellularLocation>
</comment>
<dbReference type="InterPro" id="IPR036890">
    <property type="entry name" value="HATPase_C_sf"/>
</dbReference>
<gene>
    <name evidence="17" type="ORF">bsdtb5_01990</name>
</gene>
<keyword evidence="12" id="KW-0902">Two-component regulatory system</keyword>
<dbReference type="Pfam" id="PF02518">
    <property type="entry name" value="HATPase_c"/>
    <property type="match status" value="1"/>
</dbReference>
<dbReference type="Gene3D" id="1.10.287.130">
    <property type="match status" value="1"/>
</dbReference>
<dbReference type="Pfam" id="PF00672">
    <property type="entry name" value="HAMP"/>
    <property type="match status" value="1"/>
</dbReference>
<evidence type="ECO:0000256" key="14">
    <source>
        <dbReference type="SAM" id="Phobius"/>
    </source>
</evidence>
<feature type="transmembrane region" description="Helical" evidence="14">
    <location>
        <begin position="56"/>
        <end position="79"/>
    </location>
</feature>
<keyword evidence="11 14" id="KW-1133">Transmembrane helix</keyword>
<evidence type="ECO:0000259" key="16">
    <source>
        <dbReference type="PROSITE" id="PS50885"/>
    </source>
</evidence>
<feature type="domain" description="HAMP" evidence="16">
    <location>
        <begin position="82"/>
        <end position="134"/>
    </location>
</feature>
<organism evidence="17 18">
    <name type="scientific">Anaeromicropila herbilytica</name>
    <dbReference type="NCBI Taxonomy" id="2785025"/>
    <lineage>
        <taxon>Bacteria</taxon>
        <taxon>Bacillati</taxon>
        <taxon>Bacillota</taxon>
        <taxon>Clostridia</taxon>
        <taxon>Lachnospirales</taxon>
        <taxon>Lachnospiraceae</taxon>
        <taxon>Anaeromicropila</taxon>
    </lineage>
</organism>
<dbReference type="SUPFAM" id="SSF158472">
    <property type="entry name" value="HAMP domain-like"/>
    <property type="match status" value="1"/>
</dbReference>
<dbReference type="Gene3D" id="6.10.340.10">
    <property type="match status" value="1"/>
</dbReference>
<sequence length="365" mass="41917">MKIKSIKLSIMLRFLISMFLAGVITFGLFIITFGSIHIVSEDTYIRLLNYSSSNTYAMMMMSGLIVAVFAVSTIVIFSYRLNTITNYIDKISENIHTLANGNFNEKLTIENNNELGNLANDINVMSDKIAEYIQNEKAWNEERYNMITNMSHDLKTPIMSIDGYVNLIRNKKYDDEAELSSYCEIIARKSDELNTAINQLFELSKLNSSGIQVNKVHINLKEYMEQIILSYIPLFEAQDMTYYIAIGSDAFISIDPNLMRRVFENIITNTVKYASSGKRLDITLEKKDQQFVLHFINYGPEIPPDELDSIFHKYYREKKNVKNEGHGLGLAIAKKIVQLHDGTISVDSNKERTDFYIEFGVERDV</sequence>
<reference evidence="17 18" key="1">
    <citation type="submission" date="2020-11" db="EMBL/GenBank/DDBJ databases">
        <title>Draft genome sequencing of a Lachnospiraceae strain isolated from anoxic soil subjected to BSD treatment.</title>
        <authorList>
            <person name="Uek A."/>
            <person name="Tonouchi A."/>
        </authorList>
    </citation>
    <scope>NUCLEOTIDE SEQUENCE [LARGE SCALE GENOMIC DNA]</scope>
    <source>
        <strain evidence="17 18">TB5</strain>
    </source>
</reference>
<dbReference type="SMART" id="SM00304">
    <property type="entry name" value="HAMP"/>
    <property type="match status" value="1"/>
</dbReference>
<evidence type="ECO:0000256" key="5">
    <source>
        <dbReference type="ARBA" id="ARBA00022553"/>
    </source>
</evidence>
<evidence type="ECO:0000256" key="9">
    <source>
        <dbReference type="ARBA" id="ARBA00022777"/>
    </source>
</evidence>
<evidence type="ECO:0000256" key="1">
    <source>
        <dbReference type="ARBA" id="ARBA00000085"/>
    </source>
</evidence>
<evidence type="ECO:0000313" key="17">
    <source>
        <dbReference type="EMBL" id="BCN28904.1"/>
    </source>
</evidence>
<dbReference type="InterPro" id="IPR050398">
    <property type="entry name" value="HssS/ArlS-like"/>
</dbReference>
<dbReference type="SUPFAM" id="SSF47384">
    <property type="entry name" value="Homodimeric domain of signal transducing histidine kinase"/>
    <property type="match status" value="1"/>
</dbReference>
<keyword evidence="8" id="KW-0547">Nucleotide-binding</keyword>
<feature type="domain" description="Histidine kinase" evidence="15">
    <location>
        <begin position="149"/>
        <end position="363"/>
    </location>
</feature>
<dbReference type="InterPro" id="IPR003660">
    <property type="entry name" value="HAMP_dom"/>
</dbReference>
<proteinExistence type="predicted"/>
<dbReference type="GO" id="GO:0005886">
    <property type="term" value="C:plasma membrane"/>
    <property type="evidence" value="ECO:0007669"/>
    <property type="project" value="UniProtKB-SubCell"/>
</dbReference>
<dbReference type="KEGG" id="ahb:bsdtb5_01990"/>
<evidence type="ECO:0000256" key="11">
    <source>
        <dbReference type="ARBA" id="ARBA00022989"/>
    </source>
</evidence>
<keyword evidence="7 14" id="KW-0812">Transmembrane</keyword>
<evidence type="ECO:0000256" key="13">
    <source>
        <dbReference type="ARBA" id="ARBA00023136"/>
    </source>
</evidence>
<dbReference type="Pfam" id="PF00512">
    <property type="entry name" value="HisKA"/>
    <property type="match status" value="1"/>
</dbReference>
<keyword evidence="9 17" id="KW-0418">Kinase</keyword>
<dbReference type="GO" id="GO:0005524">
    <property type="term" value="F:ATP binding"/>
    <property type="evidence" value="ECO:0007669"/>
    <property type="project" value="UniProtKB-KW"/>
</dbReference>
<dbReference type="PROSITE" id="PS50109">
    <property type="entry name" value="HIS_KIN"/>
    <property type="match status" value="1"/>
</dbReference>
<accession>A0A7R7EHP8</accession>
<dbReference type="EC" id="2.7.13.3" evidence="3"/>
<dbReference type="Proteomes" id="UP000595897">
    <property type="component" value="Chromosome"/>
</dbReference>
<dbReference type="RefSeq" id="WP_271714208.1">
    <property type="nucleotide sequence ID" value="NZ_AP024169.1"/>
</dbReference>
<dbReference type="PRINTS" id="PR00344">
    <property type="entry name" value="BCTRLSENSOR"/>
</dbReference>
<evidence type="ECO:0000256" key="12">
    <source>
        <dbReference type="ARBA" id="ARBA00023012"/>
    </source>
</evidence>
<dbReference type="AlphaFoldDB" id="A0A7R7EHP8"/>
<keyword evidence="10" id="KW-0067">ATP-binding</keyword>
<dbReference type="SMART" id="SM00387">
    <property type="entry name" value="HATPase_c"/>
    <property type="match status" value="1"/>
</dbReference>
<name>A0A7R7EHP8_9FIRM</name>
<evidence type="ECO:0000256" key="2">
    <source>
        <dbReference type="ARBA" id="ARBA00004651"/>
    </source>
</evidence>
<protein>
    <recommendedName>
        <fullName evidence="3">histidine kinase</fullName>
        <ecNumber evidence="3">2.7.13.3</ecNumber>
    </recommendedName>
</protein>
<dbReference type="InterPro" id="IPR036097">
    <property type="entry name" value="HisK_dim/P_sf"/>
</dbReference>
<evidence type="ECO:0000256" key="8">
    <source>
        <dbReference type="ARBA" id="ARBA00022741"/>
    </source>
</evidence>
<evidence type="ECO:0000256" key="3">
    <source>
        <dbReference type="ARBA" id="ARBA00012438"/>
    </source>
</evidence>
<evidence type="ECO:0000313" key="18">
    <source>
        <dbReference type="Proteomes" id="UP000595897"/>
    </source>
</evidence>
<dbReference type="InterPro" id="IPR003594">
    <property type="entry name" value="HATPase_dom"/>
</dbReference>
<keyword evidence="5" id="KW-0597">Phosphoprotein</keyword>
<dbReference type="PROSITE" id="PS50885">
    <property type="entry name" value="HAMP"/>
    <property type="match status" value="1"/>
</dbReference>
<evidence type="ECO:0000256" key="4">
    <source>
        <dbReference type="ARBA" id="ARBA00022475"/>
    </source>
</evidence>